<gene>
    <name evidence="1" type="ORF">OS493_029336</name>
</gene>
<comment type="caution">
    <text evidence="1">The sequence shown here is derived from an EMBL/GenBank/DDBJ whole genome shotgun (WGS) entry which is preliminary data.</text>
</comment>
<evidence type="ECO:0008006" key="3">
    <source>
        <dbReference type="Google" id="ProtNLM"/>
    </source>
</evidence>
<proteinExistence type="predicted"/>
<reference evidence="1" key="1">
    <citation type="submission" date="2023-01" db="EMBL/GenBank/DDBJ databases">
        <title>Genome assembly of the deep-sea coral Lophelia pertusa.</title>
        <authorList>
            <person name="Herrera S."/>
            <person name="Cordes E."/>
        </authorList>
    </citation>
    <scope>NUCLEOTIDE SEQUENCE</scope>
    <source>
        <strain evidence="1">USNM1676648</strain>
        <tissue evidence="1">Polyp</tissue>
    </source>
</reference>
<organism evidence="1 2">
    <name type="scientific">Desmophyllum pertusum</name>
    <dbReference type="NCBI Taxonomy" id="174260"/>
    <lineage>
        <taxon>Eukaryota</taxon>
        <taxon>Metazoa</taxon>
        <taxon>Cnidaria</taxon>
        <taxon>Anthozoa</taxon>
        <taxon>Hexacorallia</taxon>
        <taxon>Scleractinia</taxon>
        <taxon>Caryophylliina</taxon>
        <taxon>Caryophylliidae</taxon>
        <taxon>Desmophyllum</taxon>
    </lineage>
</organism>
<dbReference type="OrthoDB" id="5918941at2759"/>
<evidence type="ECO:0000313" key="1">
    <source>
        <dbReference type="EMBL" id="KAJ7377435.1"/>
    </source>
</evidence>
<dbReference type="PANTHER" id="PTHR47526:SF3">
    <property type="entry name" value="PHD-TYPE DOMAIN-CONTAINING PROTEIN"/>
    <property type="match status" value="1"/>
</dbReference>
<keyword evidence="2" id="KW-1185">Reference proteome</keyword>
<accession>A0A9W9Z9P9</accession>
<evidence type="ECO:0000313" key="2">
    <source>
        <dbReference type="Proteomes" id="UP001163046"/>
    </source>
</evidence>
<dbReference type="EMBL" id="MU826379">
    <property type="protein sequence ID" value="KAJ7377435.1"/>
    <property type="molecule type" value="Genomic_DNA"/>
</dbReference>
<sequence>MTDKPMKTGRKYVDSGFVHDMMDTVNADHYLVRAHVWPSMRTELPHNVIVVTSVNSGAVLHASCEPCWASSLGRCSHVVAVLFSVLDYVQDHGPVLAQHCTSQECSWNKGKKRNKNPRRVSQAKYPSKKRQATLPVIDFDPRPANKREVKVHHINNFLSNIQALSQEDGGLSMWETQLQFTYYDYDLQCDRNSLLLEQILSQKELTSLPYQAEPVTMSVNGPQNKDSDMEVEVTPVNSSRWTKEETLVLLGLWGEHSYLSKKGKICTCTCEWKKIGEKYDRRMAHSAHGPLMKDMADEYIKHIALFSPDGIIECVFSDDTKKGRTQQKTGGVGCEVKGGNILKMDAGRMQGGKIMKVDASRVEGGKSAEDDDGCQSRGRRQDGLLDGCVVILVGTTAGHCVPAFIMTSGQDTRCHVCMSMLWHKREVNLLTKTHKIIILQNAFSYKEHLASSCGI</sequence>
<protein>
    <recommendedName>
        <fullName evidence="3">SWIM-type domain-containing protein</fullName>
    </recommendedName>
</protein>
<dbReference type="Proteomes" id="UP001163046">
    <property type="component" value="Unassembled WGS sequence"/>
</dbReference>
<dbReference type="AlphaFoldDB" id="A0A9W9Z9P9"/>
<dbReference type="PANTHER" id="PTHR47526">
    <property type="entry name" value="ATP-DEPENDENT DNA HELICASE"/>
    <property type="match status" value="1"/>
</dbReference>
<name>A0A9W9Z9P9_9CNID</name>